<dbReference type="Pfam" id="PF18036">
    <property type="entry name" value="Ubiquitin_4"/>
    <property type="match status" value="1"/>
</dbReference>
<feature type="domain" description="SNRNP25 ubiquitin-like" evidence="1">
    <location>
        <begin position="85"/>
        <end position="170"/>
    </location>
</feature>
<evidence type="ECO:0000313" key="2">
    <source>
        <dbReference type="EMBL" id="KAH9310900.1"/>
    </source>
</evidence>
<dbReference type="PANTHER" id="PTHR14942:SF9">
    <property type="entry name" value="OS02G0188500 PROTEIN"/>
    <property type="match status" value="1"/>
</dbReference>
<dbReference type="SUPFAM" id="SSF54236">
    <property type="entry name" value="Ubiquitin-like"/>
    <property type="match status" value="1"/>
</dbReference>
<dbReference type="Proteomes" id="UP000824469">
    <property type="component" value="Unassembled WGS sequence"/>
</dbReference>
<name>A0AA38FVG4_TAXCH</name>
<dbReference type="PANTHER" id="PTHR14942">
    <property type="entry name" value="U11/U12 SMALL NUCLEAR RIBONUCLEOPROTEIN 25 KDA PROTEIN"/>
    <property type="match status" value="1"/>
</dbReference>
<proteinExistence type="predicted"/>
<dbReference type="InterPro" id="IPR029071">
    <property type="entry name" value="Ubiquitin-like_domsf"/>
</dbReference>
<dbReference type="InterPro" id="IPR039690">
    <property type="entry name" value="SNRNP25"/>
</dbReference>
<feature type="non-terminal residue" evidence="2">
    <location>
        <position position="1"/>
    </location>
</feature>
<keyword evidence="3" id="KW-1185">Reference proteome</keyword>
<comment type="caution">
    <text evidence="2">The sequence shown here is derived from an EMBL/GenBank/DDBJ whole genome shotgun (WGS) entry which is preliminary data.</text>
</comment>
<dbReference type="AlphaFoldDB" id="A0AA38FVG4"/>
<dbReference type="OMA" id="KISWGHV"/>
<gene>
    <name evidence="2" type="ORF">KI387_025935</name>
</gene>
<organism evidence="2 3">
    <name type="scientific">Taxus chinensis</name>
    <name type="common">Chinese yew</name>
    <name type="synonym">Taxus wallichiana var. chinensis</name>
    <dbReference type="NCBI Taxonomy" id="29808"/>
    <lineage>
        <taxon>Eukaryota</taxon>
        <taxon>Viridiplantae</taxon>
        <taxon>Streptophyta</taxon>
        <taxon>Embryophyta</taxon>
        <taxon>Tracheophyta</taxon>
        <taxon>Spermatophyta</taxon>
        <taxon>Pinopsida</taxon>
        <taxon>Pinidae</taxon>
        <taxon>Conifers II</taxon>
        <taxon>Cupressales</taxon>
        <taxon>Taxaceae</taxon>
        <taxon>Taxus</taxon>
    </lineage>
</organism>
<dbReference type="InterPro" id="IPR040610">
    <property type="entry name" value="SNRNP25_ubiquitin"/>
</dbReference>
<dbReference type="Gene3D" id="3.10.20.90">
    <property type="entry name" value="Phosphatidylinositol 3-kinase Catalytic Subunit, Chain A, domain 1"/>
    <property type="match status" value="1"/>
</dbReference>
<protein>
    <recommendedName>
        <fullName evidence="1">SNRNP25 ubiquitin-like domain-containing protein</fullName>
    </recommendedName>
</protein>
<sequence length="193" mass="21925">MDLLEGRMTSMSSVVLVLQNEKGEIARDELESIAVDIPEKVEQALTEWQALEAGIKEEEEFIFTLQGGEDQSPLLYKNDFSAGLIELSILKMDNTSFDIRVSRRASVRELKQAVQREFGASQGEEEGKISWGHVWGNFCLTYQAHKLVDDSSLLSSFGIKDSDQLCFIRHFSSANQGEKLRPRKHGRFPPFRR</sequence>
<evidence type="ECO:0000313" key="3">
    <source>
        <dbReference type="Proteomes" id="UP000824469"/>
    </source>
</evidence>
<reference evidence="2 3" key="1">
    <citation type="journal article" date="2021" name="Nat. Plants">
        <title>The Taxus genome provides insights into paclitaxel biosynthesis.</title>
        <authorList>
            <person name="Xiong X."/>
            <person name="Gou J."/>
            <person name="Liao Q."/>
            <person name="Li Y."/>
            <person name="Zhou Q."/>
            <person name="Bi G."/>
            <person name="Li C."/>
            <person name="Du R."/>
            <person name="Wang X."/>
            <person name="Sun T."/>
            <person name="Guo L."/>
            <person name="Liang H."/>
            <person name="Lu P."/>
            <person name="Wu Y."/>
            <person name="Zhang Z."/>
            <person name="Ro D.K."/>
            <person name="Shang Y."/>
            <person name="Huang S."/>
            <person name="Yan J."/>
        </authorList>
    </citation>
    <scope>NUCLEOTIDE SEQUENCE [LARGE SCALE GENOMIC DNA]</scope>
    <source>
        <strain evidence="2">Ta-2019</strain>
    </source>
</reference>
<dbReference type="EMBL" id="JAHRHJ020000006">
    <property type="protein sequence ID" value="KAH9310900.1"/>
    <property type="molecule type" value="Genomic_DNA"/>
</dbReference>
<accession>A0AA38FVG4</accession>
<dbReference type="GO" id="GO:0000398">
    <property type="term" value="P:mRNA splicing, via spliceosome"/>
    <property type="evidence" value="ECO:0007669"/>
    <property type="project" value="InterPro"/>
</dbReference>
<evidence type="ECO:0000259" key="1">
    <source>
        <dbReference type="Pfam" id="PF18036"/>
    </source>
</evidence>
<dbReference type="CDD" id="cd17058">
    <property type="entry name" value="Ubl_SNRNP25"/>
    <property type="match status" value="1"/>
</dbReference>